<dbReference type="Proteomes" id="UP000187209">
    <property type="component" value="Unassembled WGS sequence"/>
</dbReference>
<keyword evidence="1" id="KW-0175">Coiled coil</keyword>
<sequence length="465" mass="55127">MEKLPHLPRSLTNIRKYASVSPSSIRILKQAVNSRDTSKLINLSSTVRNLNARPINEGLELSFQLASLRKNLDKYTIINYHKENRLRNLKSKLKELKDNEIVTEDEVKKENYYYKIMQEIKDVQLQELAELDTQRIYEFVYERMRNTKNCLEKKDIKLRKQLELVTHSAQTFSRLRKDTIDSVNQYKIVYKNAIKALNYEKSSLESELGRMANQSKLKKAMIAKTEEHNKHRLEIVEQTMIDERSAHLEELRNGVLIYKMYEKFLSRKLVYEKNTFTRLDEAFQQVRIKTGLYNIEEVIEKFLTQEANYKVLIDNLHKKEIECLEYKEKLSKMQDKVNMLNDEKIEKKHEPEIVKKSLNKVLRVKEKLVDIENLYLKLHIWIDNYIKKAHGNNVAETGEKMNLQGKFVRLKNLVKMMLARVDEANTNNIYIDSLRRLSLDKLKVFYVQDDTRKLSENKAIGMTSR</sequence>
<name>A0A1R2BT82_9CILI</name>
<organism evidence="2 3">
    <name type="scientific">Stentor coeruleus</name>
    <dbReference type="NCBI Taxonomy" id="5963"/>
    <lineage>
        <taxon>Eukaryota</taxon>
        <taxon>Sar</taxon>
        <taxon>Alveolata</taxon>
        <taxon>Ciliophora</taxon>
        <taxon>Postciliodesmatophora</taxon>
        <taxon>Heterotrichea</taxon>
        <taxon>Heterotrichida</taxon>
        <taxon>Stentoridae</taxon>
        <taxon>Stentor</taxon>
    </lineage>
</organism>
<comment type="caution">
    <text evidence="2">The sequence shown here is derived from an EMBL/GenBank/DDBJ whole genome shotgun (WGS) entry which is preliminary data.</text>
</comment>
<evidence type="ECO:0000313" key="2">
    <source>
        <dbReference type="EMBL" id="OMJ80029.1"/>
    </source>
</evidence>
<reference evidence="2 3" key="1">
    <citation type="submission" date="2016-11" db="EMBL/GenBank/DDBJ databases">
        <title>The macronuclear genome of Stentor coeruleus: a giant cell with tiny introns.</title>
        <authorList>
            <person name="Slabodnick M."/>
            <person name="Ruby J.G."/>
            <person name="Reiff S.B."/>
            <person name="Swart E.C."/>
            <person name="Gosai S."/>
            <person name="Prabakaran S."/>
            <person name="Witkowska E."/>
            <person name="Larue G.E."/>
            <person name="Fisher S."/>
            <person name="Freeman R.M."/>
            <person name="Gunawardena J."/>
            <person name="Chu W."/>
            <person name="Stover N.A."/>
            <person name="Gregory B.D."/>
            <person name="Nowacki M."/>
            <person name="Derisi J."/>
            <person name="Roy S.W."/>
            <person name="Marshall W.F."/>
            <person name="Sood P."/>
        </authorList>
    </citation>
    <scope>NUCLEOTIDE SEQUENCE [LARGE SCALE GENOMIC DNA]</scope>
    <source>
        <strain evidence="2">WM001</strain>
    </source>
</reference>
<protein>
    <submittedName>
        <fullName evidence="2">Uncharacterized protein</fullName>
    </submittedName>
</protein>
<keyword evidence="3" id="KW-1185">Reference proteome</keyword>
<accession>A0A1R2BT82</accession>
<feature type="coiled-coil region" evidence="1">
    <location>
        <begin position="79"/>
        <end position="106"/>
    </location>
</feature>
<dbReference type="OrthoDB" id="422950at2759"/>
<dbReference type="AlphaFoldDB" id="A0A1R2BT82"/>
<evidence type="ECO:0000256" key="1">
    <source>
        <dbReference type="SAM" id="Coils"/>
    </source>
</evidence>
<evidence type="ECO:0000313" key="3">
    <source>
        <dbReference type="Proteomes" id="UP000187209"/>
    </source>
</evidence>
<feature type="coiled-coil region" evidence="1">
    <location>
        <begin position="316"/>
        <end position="350"/>
    </location>
</feature>
<proteinExistence type="predicted"/>
<dbReference type="EMBL" id="MPUH01000442">
    <property type="protein sequence ID" value="OMJ80029.1"/>
    <property type="molecule type" value="Genomic_DNA"/>
</dbReference>
<gene>
    <name evidence="2" type="ORF">SteCoe_19800</name>
</gene>